<dbReference type="InterPro" id="IPR003029">
    <property type="entry name" value="S1_domain"/>
</dbReference>
<dbReference type="GO" id="GO:0005737">
    <property type="term" value="C:cytoplasm"/>
    <property type="evidence" value="ECO:0007669"/>
    <property type="project" value="UniProtKB-ARBA"/>
</dbReference>
<dbReference type="GO" id="GO:0003735">
    <property type="term" value="F:structural constituent of ribosome"/>
    <property type="evidence" value="ECO:0007669"/>
    <property type="project" value="TreeGrafter"/>
</dbReference>
<evidence type="ECO:0000256" key="1">
    <source>
        <dbReference type="ARBA" id="ARBA00006767"/>
    </source>
</evidence>
<proteinExistence type="inferred from homology"/>
<dbReference type="PANTHER" id="PTHR10724:SF7">
    <property type="entry name" value="SMALL RIBOSOMAL SUBUNIT PROTEIN BS1C"/>
    <property type="match status" value="1"/>
</dbReference>
<accession>A0A7C5YS08</accession>
<evidence type="ECO:0000256" key="3">
    <source>
        <dbReference type="ARBA" id="ARBA00023274"/>
    </source>
</evidence>
<evidence type="ECO:0000313" key="5">
    <source>
        <dbReference type="EMBL" id="HHR92175.1"/>
    </source>
</evidence>
<dbReference type="GO" id="GO:0006412">
    <property type="term" value="P:translation"/>
    <property type="evidence" value="ECO:0007669"/>
    <property type="project" value="TreeGrafter"/>
</dbReference>
<dbReference type="Pfam" id="PF00575">
    <property type="entry name" value="S1"/>
    <property type="match status" value="4"/>
</dbReference>
<keyword evidence="3" id="KW-0687">Ribonucleoprotein</keyword>
<dbReference type="Gene3D" id="2.40.50.140">
    <property type="entry name" value="Nucleic acid-binding proteins"/>
    <property type="match status" value="4"/>
</dbReference>
<dbReference type="PRINTS" id="PR00681">
    <property type="entry name" value="RIBOSOMALS1"/>
</dbReference>
<dbReference type="PROSITE" id="PS50126">
    <property type="entry name" value="S1"/>
    <property type="match status" value="4"/>
</dbReference>
<dbReference type="InterPro" id="IPR035104">
    <property type="entry name" value="Ribosomal_protein_S1-like"/>
</dbReference>
<evidence type="ECO:0000259" key="4">
    <source>
        <dbReference type="PROSITE" id="PS50126"/>
    </source>
</evidence>
<dbReference type="FunFam" id="2.40.50.140:FF:000051">
    <property type="entry name" value="RNA-binding transcriptional accessory protein"/>
    <property type="match status" value="1"/>
</dbReference>
<gene>
    <name evidence="5" type="ORF">ENL96_01550</name>
</gene>
<dbReference type="PANTHER" id="PTHR10724">
    <property type="entry name" value="30S RIBOSOMAL PROTEIN S1"/>
    <property type="match status" value="1"/>
</dbReference>
<keyword evidence="2 5" id="KW-0689">Ribosomal protein</keyword>
<organism evidence="5">
    <name type="scientific">candidate division CPR3 bacterium</name>
    <dbReference type="NCBI Taxonomy" id="2268181"/>
    <lineage>
        <taxon>Bacteria</taxon>
        <taxon>Bacteria division CPR3</taxon>
    </lineage>
</organism>
<feature type="domain" description="S1 motif" evidence="4">
    <location>
        <begin position="122"/>
        <end position="207"/>
    </location>
</feature>
<dbReference type="CDD" id="cd04465">
    <property type="entry name" value="S1_RPS1_repeat_ec2_hs2"/>
    <property type="match status" value="1"/>
</dbReference>
<feature type="domain" description="S1 motif" evidence="4">
    <location>
        <begin position="39"/>
        <end position="104"/>
    </location>
</feature>
<dbReference type="SUPFAM" id="SSF50249">
    <property type="entry name" value="Nucleic acid-binding proteins"/>
    <property type="match status" value="4"/>
</dbReference>
<dbReference type="GO" id="GO:0005840">
    <property type="term" value="C:ribosome"/>
    <property type="evidence" value="ECO:0007669"/>
    <property type="project" value="UniProtKB-KW"/>
</dbReference>
<dbReference type="InterPro" id="IPR050437">
    <property type="entry name" value="Ribos_protein_bS1-like"/>
</dbReference>
<comment type="similarity">
    <text evidence="1">Belongs to the bacterial ribosomal protein bS1 family.</text>
</comment>
<dbReference type="EMBL" id="DRVY01000048">
    <property type="protein sequence ID" value="HHR92175.1"/>
    <property type="molecule type" value="Genomic_DNA"/>
</dbReference>
<protein>
    <submittedName>
        <fullName evidence="5">30S ribosomal protein S1</fullName>
    </submittedName>
</protein>
<feature type="domain" description="S1 motif" evidence="4">
    <location>
        <begin position="313"/>
        <end position="382"/>
    </location>
</feature>
<feature type="domain" description="S1 motif" evidence="4">
    <location>
        <begin position="228"/>
        <end position="296"/>
    </location>
</feature>
<reference evidence="5" key="1">
    <citation type="journal article" date="2020" name="mSystems">
        <title>Genome- and Community-Level Interaction Insights into Carbon Utilization and Element Cycling Functions of Hydrothermarchaeota in Hydrothermal Sediment.</title>
        <authorList>
            <person name="Zhou Z."/>
            <person name="Liu Y."/>
            <person name="Xu W."/>
            <person name="Pan J."/>
            <person name="Luo Z.H."/>
            <person name="Li M."/>
        </authorList>
    </citation>
    <scope>NUCLEOTIDE SEQUENCE [LARGE SCALE GENOMIC DNA]</scope>
    <source>
        <strain evidence="5">SpSt-1042</strain>
    </source>
</reference>
<dbReference type="InterPro" id="IPR012340">
    <property type="entry name" value="NA-bd_OB-fold"/>
</dbReference>
<comment type="caution">
    <text evidence="5">The sequence shown here is derived from an EMBL/GenBank/DDBJ whole genome shotgun (WGS) entry which is preliminary data.</text>
</comment>
<evidence type="ECO:0000256" key="2">
    <source>
        <dbReference type="ARBA" id="ARBA00022980"/>
    </source>
</evidence>
<dbReference type="AlphaFoldDB" id="A0A7C5YS08"/>
<dbReference type="SMART" id="SM00316">
    <property type="entry name" value="S1"/>
    <property type="match status" value="4"/>
</dbReference>
<dbReference type="GO" id="GO:0003729">
    <property type="term" value="F:mRNA binding"/>
    <property type="evidence" value="ECO:0007669"/>
    <property type="project" value="TreeGrafter"/>
</dbReference>
<sequence>MAKEKSKKIKNQDSEEELREIIKKAIEDGNSLPKDIHREDIVEGTVVKIDRGGIIVDIKAKAEGIVPPSEVLPEELNMMKVGDKIMVYVLSNEDNNGTLTLSVKRTQQLRKWLELEKAKKEESFVECVISDVNSGGALVDIGGIPGFIPTSQLDPARLYKLFGDQPVNKVTFMRELPKHLTKLIGEKLNAKIIEINREQGRVILSEKLAISEQSVKEREKTLKRVKVGDILSAVVTAVTPIGLFVNAEGLEGLVHISEISWDKVENPADFHKPGDKVKVMLIGMDSEGKRIAYSIKRLQKDPWEDAVKKFKVGQIVEGVVTKVVDYGAFVKIGSGLNGLIHISELSDDLVLNPNEVVKVGQKVRVGILSISPEERHLGLTLRESVISGKRKVKNVKAAAKAK</sequence>
<name>A0A7C5YS08_UNCC3</name>